<evidence type="ECO:0000313" key="2">
    <source>
        <dbReference type="Proteomes" id="UP000199267"/>
    </source>
</evidence>
<dbReference type="Pfam" id="PF09981">
    <property type="entry name" value="DUF2218"/>
    <property type="match status" value="1"/>
</dbReference>
<dbReference type="InterPro" id="IPR014543">
    <property type="entry name" value="UCP028291"/>
</dbReference>
<dbReference type="PIRSF" id="PIRSF028291">
    <property type="entry name" value="UCP028291"/>
    <property type="match status" value="1"/>
</dbReference>
<gene>
    <name evidence="1" type="ORF">SAMN04244573_00640</name>
</gene>
<dbReference type="Proteomes" id="UP000199267">
    <property type="component" value="Unassembled WGS sequence"/>
</dbReference>
<accession>A0A1H9BLC2</accession>
<sequence>MSASSARIATQDPPRLIRRLCKHWAHKFPVSFDERQGEIQLPLGRCLLQAGDGQLQVHLQASDAEQVQRLQQVVAEHLQRMAGDETLDFVWGDGEPGGHVR</sequence>
<name>A0A1H9BLC2_9GAMM</name>
<evidence type="ECO:0008006" key="3">
    <source>
        <dbReference type="Google" id="ProtNLM"/>
    </source>
</evidence>
<evidence type="ECO:0000313" key="1">
    <source>
        <dbReference type="EMBL" id="SEP89323.1"/>
    </source>
</evidence>
<dbReference type="RefSeq" id="WP_090619517.1">
    <property type="nucleotide sequence ID" value="NZ_FOFJ01000004.1"/>
</dbReference>
<dbReference type="EMBL" id="FOFJ01000004">
    <property type="protein sequence ID" value="SEP89323.1"/>
    <property type="molecule type" value="Genomic_DNA"/>
</dbReference>
<proteinExistence type="predicted"/>
<reference evidence="1 2" key="1">
    <citation type="submission" date="2016-10" db="EMBL/GenBank/DDBJ databases">
        <authorList>
            <person name="de Groot N.N."/>
        </authorList>
    </citation>
    <scope>NUCLEOTIDE SEQUENCE [LARGE SCALE GENOMIC DNA]</scope>
    <source>
        <strain evidence="1 2">DSM 378</strain>
    </source>
</reference>
<dbReference type="Gene3D" id="3.30.310.50">
    <property type="entry name" value="Alpha-D-phosphohexomutase, C-terminal domain"/>
    <property type="match status" value="1"/>
</dbReference>
<dbReference type="AlphaFoldDB" id="A0A1H9BLC2"/>
<protein>
    <recommendedName>
        <fullName evidence="3">DUF2218 domain-containing protein</fullName>
    </recommendedName>
</protein>
<organism evidence="1 2">
    <name type="scientific">Azotobacter beijerinckii</name>
    <dbReference type="NCBI Taxonomy" id="170623"/>
    <lineage>
        <taxon>Bacteria</taxon>
        <taxon>Pseudomonadati</taxon>
        <taxon>Pseudomonadota</taxon>
        <taxon>Gammaproteobacteria</taxon>
        <taxon>Pseudomonadales</taxon>
        <taxon>Pseudomonadaceae</taxon>
        <taxon>Azotobacter</taxon>
    </lineage>
</organism>